<dbReference type="Pfam" id="PF14559">
    <property type="entry name" value="TPR_19"/>
    <property type="match status" value="1"/>
</dbReference>
<dbReference type="EMBL" id="CADCXV010000014">
    <property type="protein sequence ID" value="CAB0027878.1"/>
    <property type="molecule type" value="Genomic_DNA"/>
</dbReference>
<evidence type="ECO:0000313" key="1">
    <source>
        <dbReference type="EMBL" id="CAB0027878.1"/>
    </source>
</evidence>
<dbReference type="OrthoDB" id="1874341at2759"/>
<dbReference type="Gene3D" id="1.25.40.1040">
    <property type="match status" value="1"/>
</dbReference>
<proteinExistence type="predicted"/>
<reference evidence="1 2" key="1">
    <citation type="submission" date="2020-02" db="EMBL/GenBank/DDBJ databases">
        <authorList>
            <person name="Ferguson B K."/>
        </authorList>
    </citation>
    <scope>NUCLEOTIDE SEQUENCE [LARGE SCALE GENOMIC DNA]</scope>
</reference>
<dbReference type="AlphaFoldDB" id="A0A6H5I0R7"/>
<protein>
    <submittedName>
        <fullName evidence="1">Uncharacterized protein</fullName>
    </submittedName>
</protein>
<evidence type="ECO:0000313" key="2">
    <source>
        <dbReference type="Proteomes" id="UP000479190"/>
    </source>
</evidence>
<dbReference type="InterPro" id="IPR011990">
    <property type="entry name" value="TPR-like_helical_dom_sf"/>
</dbReference>
<gene>
    <name evidence="1" type="ORF">TBRA_LOCUS108</name>
</gene>
<dbReference type="PANTHER" id="PTHR22767:SF3">
    <property type="entry name" value="N-ALPHA-ACETYLTRANSFERASE 25, NATB AUXILIARY SUBUNIT"/>
    <property type="match status" value="1"/>
</dbReference>
<keyword evidence="2" id="KW-1185">Reference proteome</keyword>
<dbReference type="SUPFAM" id="SSF48452">
    <property type="entry name" value="TPR-like"/>
    <property type="match status" value="1"/>
</dbReference>
<dbReference type="GO" id="GO:0031416">
    <property type="term" value="C:NatB complex"/>
    <property type="evidence" value="ECO:0007669"/>
    <property type="project" value="TreeGrafter"/>
</dbReference>
<dbReference type="Proteomes" id="UP000479190">
    <property type="component" value="Unassembled WGS sequence"/>
</dbReference>
<name>A0A6H5I0R7_9HYME</name>
<accession>A0A6H5I0R7</accession>
<sequence>MASNKQSHADNVVNERRLRPIYDRLDNGNNKKALQEADKVLKKHPGNQCARVLKALALLRLGKEDECQSIIDKVRSEVPCEDSTLQAMSICYREIQQRKFSDI</sequence>
<organism evidence="1 2">
    <name type="scientific">Trichogramma brassicae</name>
    <dbReference type="NCBI Taxonomy" id="86971"/>
    <lineage>
        <taxon>Eukaryota</taxon>
        <taxon>Metazoa</taxon>
        <taxon>Ecdysozoa</taxon>
        <taxon>Arthropoda</taxon>
        <taxon>Hexapoda</taxon>
        <taxon>Insecta</taxon>
        <taxon>Pterygota</taxon>
        <taxon>Neoptera</taxon>
        <taxon>Endopterygota</taxon>
        <taxon>Hymenoptera</taxon>
        <taxon>Apocrita</taxon>
        <taxon>Proctotrupomorpha</taxon>
        <taxon>Chalcidoidea</taxon>
        <taxon>Trichogrammatidae</taxon>
        <taxon>Trichogramma</taxon>
    </lineage>
</organism>
<dbReference type="PANTHER" id="PTHR22767">
    <property type="entry name" value="N-TERMINAL ACETYLTRANSFERASE-RELATED"/>
    <property type="match status" value="1"/>
</dbReference>